<name>A0AA36B9J0_OCTVU</name>
<organism evidence="1 2">
    <name type="scientific">Octopus vulgaris</name>
    <name type="common">Common octopus</name>
    <dbReference type="NCBI Taxonomy" id="6645"/>
    <lineage>
        <taxon>Eukaryota</taxon>
        <taxon>Metazoa</taxon>
        <taxon>Spiralia</taxon>
        <taxon>Lophotrochozoa</taxon>
        <taxon>Mollusca</taxon>
        <taxon>Cephalopoda</taxon>
        <taxon>Coleoidea</taxon>
        <taxon>Octopodiformes</taxon>
        <taxon>Octopoda</taxon>
        <taxon>Incirrata</taxon>
        <taxon>Octopodidae</taxon>
        <taxon>Octopus</taxon>
    </lineage>
</organism>
<dbReference type="EMBL" id="OX597824">
    <property type="protein sequence ID" value="CAI9729899.1"/>
    <property type="molecule type" value="Genomic_DNA"/>
</dbReference>
<accession>A0AA36B9J0</accession>
<evidence type="ECO:0000313" key="2">
    <source>
        <dbReference type="Proteomes" id="UP001162480"/>
    </source>
</evidence>
<sequence length="94" mass="10927">MWSNKSYKRTFTILKHLVDNRFLLGLPQCKSNDLERYNEKNEGVITKKENKKNKNKDKVLEKDSVAIAIDIHVVNTGIIIAAIDIRCCYCWSLQ</sequence>
<evidence type="ECO:0000313" key="1">
    <source>
        <dbReference type="EMBL" id="CAI9729899.1"/>
    </source>
</evidence>
<keyword evidence="2" id="KW-1185">Reference proteome</keyword>
<reference evidence="1" key="1">
    <citation type="submission" date="2023-08" db="EMBL/GenBank/DDBJ databases">
        <authorList>
            <person name="Alioto T."/>
            <person name="Alioto T."/>
            <person name="Gomez Garrido J."/>
        </authorList>
    </citation>
    <scope>NUCLEOTIDE SEQUENCE</scope>
</reference>
<dbReference type="AlphaFoldDB" id="A0AA36B9J0"/>
<gene>
    <name evidence="1" type="ORF">OCTVUL_1B025753</name>
</gene>
<protein>
    <submittedName>
        <fullName evidence="1">Uncharacterized protein</fullName>
    </submittedName>
</protein>
<proteinExistence type="predicted"/>
<dbReference type="Proteomes" id="UP001162480">
    <property type="component" value="Chromosome 11"/>
</dbReference>